<organism evidence="4 5">
    <name type="scientific">Aureobasidium pullulans</name>
    <name type="common">Black yeast</name>
    <name type="synonym">Pullularia pullulans</name>
    <dbReference type="NCBI Taxonomy" id="5580"/>
    <lineage>
        <taxon>Eukaryota</taxon>
        <taxon>Fungi</taxon>
        <taxon>Dikarya</taxon>
        <taxon>Ascomycota</taxon>
        <taxon>Pezizomycotina</taxon>
        <taxon>Dothideomycetes</taxon>
        <taxon>Dothideomycetidae</taxon>
        <taxon>Dothideales</taxon>
        <taxon>Saccotheciaceae</taxon>
        <taxon>Aureobasidium</taxon>
    </lineage>
</organism>
<dbReference type="PANTHER" id="PTHR37534:SF3">
    <property type="entry name" value="ZN(II)2CYS6 TRANSCRIPTION FACTOR (EUROFUNG)"/>
    <property type="match status" value="1"/>
</dbReference>
<dbReference type="Pfam" id="PF11951">
    <property type="entry name" value="Fungal_trans_2"/>
    <property type="match status" value="1"/>
</dbReference>
<dbReference type="AlphaFoldDB" id="A0A4V4KTW2"/>
<comment type="subcellular location">
    <subcellularLocation>
        <location evidence="1">Nucleus</location>
    </subcellularLocation>
</comment>
<name>A0A4V4KTW2_AURPU</name>
<evidence type="ECO:0000313" key="4">
    <source>
        <dbReference type="EMBL" id="THY69849.1"/>
    </source>
</evidence>
<proteinExistence type="predicted"/>
<evidence type="ECO:0000256" key="1">
    <source>
        <dbReference type="ARBA" id="ARBA00004123"/>
    </source>
</evidence>
<evidence type="ECO:0000313" key="5">
    <source>
        <dbReference type="Proteomes" id="UP000305064"/>
    </source>
</evidence>
<accession>A0A4V4KTW2</accession>
<dbReference type="GO" id="GO:0045944">
    <property type="term" value="P:positive regulation of transcription by RNA polymerase II"/>
    <property type="evidence" value="ECO:0007669"/>
    <property type="project" value="TreeGrafter"/>
</dbReference>
<protein>
    <recommendedName>
        <fullName evidence="6">Zn(2)-C6 fungal-type domain-containing protein</fullName>
    </recommendedName>
</protein>
<gene>
    <name evidence="4" type="ORF">D6C94_09162</name>
</gene>
<dbReference type="GO" id="GO:0005634">
    <property type="term" value="C:nucleus"/>
    <property type="evidence" value="ECO:0007669"/>
    <property type="project" value="UniProtKB-SubCell"/>
</dbReference>
<dbReference type="EMBL" id="QZBJ01000089">
    <property type="protein sequence ID" value="THY69849.1"/>
    <property type="molecule type" value="Genomic_DNA"/>
</dbReference>
<evidence type="ECO:0000256" key="3">
    <source>
        <dbReference type="SAM" id="MobiDB-lite"/>
    </source>
</evidence>
<reference evidence="4 5" key="1">
    <citation type="submission" date="2018-10" db="EMBL/GenBank/DDBJ databases">
        <title>Fifty Aureobasidium pullulans genomes reveal a recombining polyextremotolerant generalist.</title>
        <authorList>
            <person name="Gostincar C."/>
            <person name="Turk M."/>
            <person name="Zajc J."/>
            <person name="Gunde-Cimerman N."/>
        </authorList>
    </citation>
    <scope>NUCLEOTIDE SEQUENCE [LARGE SCALE GENOMIC DNA]</scope>
    <source>
        <strain evidence="4 5">EXF-4256</strain>
    </source>
</reference>
<evidence type="ECO:0000256" key="2">
    <source>
        <dbReference type="ARBA" id="ARBA00023242"/>
    </source>
</evidence>
<feature type="compositionally biased region" description="Polar residues" evidence="3">
    <location>
        <begin position="236"/>
        <end position="249"/>
    </location>
</feature>
<keyword evidence="2" id="KW-0539">Nucleus</keyword>
<dbReference type="GO" id="GO:0003700">
    <property type="term" value="F:DNA-binding transcription factor activity"/>
    <property type="evidence" value="ECO:0007669"/>
    <property type="project" value="TreeGrafter"/>
</dbReference>
<sequence length="641" mass="71780">MSESLRPVARVRKSKGKGLRTRTGWCVANFRLSVVKLVDDLTPYSAPPACDETRPVCRACQRGDRPCQYTTAQPSLGISDSSTVQSIRSIGSLYSSNNFTQIVYVPSTSNELDQSTTILAETSTTQTAGLDTRHQHSRSVDDTYTAGVDETSMTYSDNRDVNQRIQSISANDNFGFPTLEPTALNTTSPASTASGHLYSAEVAPLRWLNLLRRDASAFDTYPQGQGYADVDHSDSADQNQTTGHPSFTPVNIPGARLRPDESYNIEGFLDLSDPESKLLRHFVEKISTWIDLTDRDASFASNVPTMALKNRGLMLALLALSARHQSLLLTTENANRPDRTVAVQYYHETLQYLQTAMEIPEYLKSDELLATVLLISTYEMIDGFESGWERHLKGVFWIQRSQLIHGEYGGLKQAIWWAWLRQDIWAAFRSHRVILSFYTLKKECSELDRWELTNRVVWLLGQCISFGSDSEVEAGKSNVQQRIHRAAFLTARLDEWWFYFAPYRTELPVQWPEGSAFKPIWINPPSCSAAVQIHYFARIMLAVHSPVVSGLKELERLQQTLKDAINYIGGVACTTTNTAATIISTQCLFAAGLNTRDLAKRDQIVQLLRAHQSCTGWPVHDLARDLQAEWAAESSPMTAGT</sequence>
<dbReference type="Proteomes" id="UP000305064">
    <property type="component" value="Unassembled WGS sequence"/>
</dbReference>
<evidence type="ECO:0008006" key="6">
    <source>
        <dbReference type="Google" id="ProtNLM"/>
    </source>
</evidence>
<dbReference type="PANTHER" id="PTHR37534">
    <property type="entry name" value="TRANSCRIPTIONAL ACTIVATOR PROTEIN UGA3"/>
    <property type="match status" value="1"/>
</dbReference>
<dbReference type="InterPro" id="IPR021858">
    <property type="entry name" value="Fun_TF"/>
</dbReference>
<dbReference type="GO" id="GO:0000976">
    <property type="term" value="F:transcription cis-regulatory region binding"/>
    <property type="evidence" value="ECO:0007669"/>
    <property type="project" value="TreeGrafter"/>
</dbReference>
<comment type="caution">
    <text evidence="4">The sequence shown here is derived from an EMBL/GenBank/DDBJ whole genome shotgun (WGS) entry which is preliminary data.</text>
</comment>
<feature type="region of interest" description="Disordered" evidence="3">
    <location>
        <begin position="233"/>
        <end position="252"/>
    </location>
</feature>